<dbReference type="InterPro" id="IPR001965">
    <property type="entry name" value="Znf_PHD"/>
</dbReference>
<dbReference type="PROSITE" id="PS01359">
    <property type="entry name" value="ZF_PHD_1"/>
    <property type="match status" value="1"/>
</dbReference>
<accession>A0ABD0S6H1</accession>
<evidence type="ECO:0000313" key="8">
    <source>
        <dbReference type="Proteomes" id="UP001549921"/>
    </source>
</evidence>
<dbReference type="InterPro" id="IPR019786">
    <property type="entry name" value="Zinc_finger_PHD-type_CS"/>
</dbReference>
<evidence type="ECO:0000256" key="5">
    <source>
        <dbReference type="SAM" id="MobiDB-lite"/>
    </source>
</evidence>
<protein>
    <recommendedName>
        <fullName evidence="6">Zinc finger PHD-type domain-containing protein</fullName>
    </recommendedName>
</protein>
<dbReference type="SUPFAM" id="SSF57903">
    <property type="entry name" value="FYVE/PHD zinc finger"/>
    <property type="match status" value="1"/>
</dbReference>
<proteinExistence type="predicted"/>
<feature type="compositionally biased region" description="Polar residues" evidence="5">
    <location>
        <begin position="59"/>
        <end position="70"/>
    </location>
</feature>
<keyword evidence="3" id="KW-0862">Zinc</keyword>
<dbReference type="InterPro" id="IPR013083">
    <property type="entry name" value="Znf_RING/FYVE/PHD"/>
</dbReference>
<keyword evidence="2" id="KW-0863">Zinc-finger</keyword>
<evidence type="ECO:0000313" key="7">
    <source>
        <dbReference type="EMBL" id="KAL0809659.1"/>
    </source>
</evidence>
<dbReference type="InterPro" id="IPR011011">
    <property type="entry name" value="Znf_FYVE_PHD"/>
</dbReference>
<dbReference type="Pfam" id="PF25298">
    <property type="entry name" value="Baculo_FP_2nd"/>
    <property type="match status" value="1"/>
</dbReference>
<dbReference type="GO" id="GO:0008270">
    <property type="term" value="F:zinc ion binding"/>
    <property type="evidence" value="ECO:0007669"/>
    <property type="project" value="UniProtKB-KW"/>
</dbReference>
<comment type="caution">
    <text evidence="7">The sequence shown here is derived from an EMBL/GenBank/DDBJ whole genome shotgun (WGS) entry which is preliminary data.</text>
</comment>
<feature type="domain" description="Zinc finger PHD-type" evidence="6">
    <location>
        <begin position="2"/>
        <end position="51"/>
    </location>
</feature>
<sequence length="332" mass="38146">MNCSGCLLGIGNDTYVSCSSDECVRLLHISCANAQHLTPEQRETWICPDCRANVKRGDNSNTPARANGNITLRKKNSSAPSTNQTQTSEAENSTSLELLATEIRCLRQDMANMQSEFIKRFDALTSKLLDYDVRLNTLEEKEKENDFLKLRVTQLEDQIKKQSHHLLRSELEILGLAETPNENPYHLVLTTAKKIGVDLEERDIDYALRAGLQGREDSKDTDRLPRPLVISFTRKTKRDDFLQQAKTRRTLESTDVVGSGPQRRVYVNERLTSDTRRLFRTARLWTREHGYKYCWVRNGMVYIRKREGRDGSPPLQIRSAEDLNKLSDERIN</sequence>
<evidence type="ECO:0000256" key="3">
    <source>
        <dbReference type="ARBA" id="ARBA00022833"/>
    </source>
</evidence>
<keyword evidence="4" id="KW-0175">Coiled coil</keyword>
<reference evidence="7 8" key="1">
    <citation type="submission" date="2024-06" db="EMBL/GenBank/DDBJ databases">
        <title>A chromosome-level genome assembly of beet webworm, Loxostege sticticalis.</title>
        <authorList>
            <person name="Zhang Y."/>
        </authorList>
    </citation>
    <scope>NUCLEOTIDE SEQUENCE [LARGE SCALE GENOMIC DNA]</scope>
    <source>
        <strain evidence="7">AQ028</strain>
        <tissue evidence="7">Male pupae</tissue>
    </source>
</reference>
<keyword evidence="1" id="KW-0479">Metal-binding</keyword>
<name>A0ABD0S6H1_LOXSC</name>
<feature type="compositionally biased region" description="Polar residues" evidence="5">
    <location>
        <begin position="77"/>
        <end position="93"/>
    </location>
</feature>
<evidence type="ECO:0000259" key="6">
    <source>
        <dbReference type="SMART" id="SM00249"/>
    </source>
</evidence>
<evidence type="ECO:0000256" key="1">
    <source>
        <dbReference type="ARBA" id="ARBA00022723"/>
    </source>
</evidence>
<feature type="region of interest" description="Disordered" evidence="5">
    <location>
        <begin position="58"/>
        <end position="93"/>
    </location>
</feature>
<organism evidence="7 8">
    <name type="scientific">Loxostege sticticalis</name>
    <name type="common">Beet webworm moth</name>
    <dbReference type="NCBI Taxonomy" id="481309"/>
    <lineage>
        <taxon>Eukaryota</taxon>
        <taxon>Metazoa</taxon>
        <taxon>Ecdysozoa</taxon>
        <taxon>Arthropoda</taxon>
        <taxon>Hexapoda</taxon>
        <taxon>Insecta</taxon>
        <taxon>Pterygota</taxon>
        <taxon>Neoptera</taxon>
        <taxon>Endopterygota</taxon>
        <taxon>Lepidoptera</taxon>
        <taxon>Glossata</taxon>
        <taxon>Ditrysia</taxon>
        <taxon>Pyraloidea</taxon>
        <taxon>Crambidae</taxon>
        <taxon>Pyraustinae</taxon>
        <taxon>Loxostege</taxon>
    </lineage>
</organism>
<dbReference type="EMBL" id="JBEDNZ010000028">
    <property type="protein sequence ID" value="KAL0809659.1"/>
    <property type="molecule type" value="Genomic_DNA"/>
</dbReference>
<feature type="coiled-coil region" evidence="4">
    <location>
        <begin position="96"/>
        <end position="158"/>
    </location>
</feature>
<dbReference type="SMART" id="SM00249">
    <property type="entry name" value="PHD"/>
    <property type="match status" value="1"/>
</dbReference>
<gene>
    <name evidence="7" type="ORF">ABMA28_011182</name>
</gene>
<dbReference type="InterPro" id="IPR057251">
    <property type="entry name" value="FP_C"/>
</dbReference>
<dbReference type="Proteomes" id="UP001549921">
    <property type="component" value="Unassembled WGS sequence"/>
</dbReference>
<evidence type="ECO:0000256" key="4">
    <source>
        <dbReference type="SAM" id="Coils"/>
    </source>
</evidence>
<dbReference type="AlphaFoldDB" id="A0ABD0S6H1"/>
<dbReference type="Gene3D" id="3.30.40.10">
    <property type="entry name" value="Zinc/RING finger domain, C3HC4 (zinc finger)"/>
    <property type="match status" value="1"/>
</dbReference>
<evidence type="ECO:0000256" key="2">
    <source>
        <dbReference type="ARBA" id="ARBA00022771"/>
    </source>
</evidence>